<feature type="compositionally biased region" description="Basic and acidic residues" evidence="1">
    <location>
        <begin position="9"/>
        <end position="18"/>
    </location>
</feature>
<sequence>MPARKSLTHKSERARDRSSTPSPSSAEDSDHAWSGEGEEETGPQVARVPRGSTQPPPTRERPSPMANREPSPLFRILRSLFDLCTAEAKKNRRIRNGIKKTARRIKNIQARLNEHFHVDVPPSPPGFEAEPDEPEEEEIEDPFAGIPPDYDFFGFGHGYGYPPPEDPSQAPFA</sequence>
<evidence type="ECO:0000313" key="2">
    <source>
        <dbReference type="EnsemblPlants" id="OMERI06G02670.1"/>
    </source>
</evidence>
<feature type="compositionally biased region" description="Acidic residues" evidence="1">
    <location>
        <begin position="129"/>
        <end position="141"/>
    </location>
</feature>
<dbReference type="AlphaFoldDB" id="A0A0E0DWI8"/>
<feature type="region of interest" description="Disordered" evidence="1">
    <location>
        <begin position="117"/>
        <end position="145"/>
    </location>
</feature>
<dbReference type="HOGENOM" id="CLU_1549987_0_0_1"/>
<dbReference type="Gramene" id="OMERI06G02670.1">
    <property type="protein sequence ID" value="OMERI06G02670.1"/>
    <property type="gene ID" value="OMERI06G02670"/>
</dbReference>
<proteinExistence type="predicted"/>
<feature type="region of interest" description="Disordered" evidence="1">
    <location>
        <begin position="1"/>
        <end position="72"/>
    </location>
</feature>
<name>A0A0E0DWI8_9ORYZ</name>
<dbReference type="EnsemblPlants" id="OMERI06G02670.1">
    <property type="protein sequence ID" value="OMERI06G02670.1"/>
    <property type="gene ID" value="OMERI06G02670"/>
</dbReference>
<protein>
    <submittedName>
        <fullName evidence="2">Uncharacterized protein</fullName>
    </submittedName>
</protein>
<reference evidence="2" key="1">
    <citation type="submission" date="2015-04" db="UniProtKB">
        <authorList>
            <consortium name="EnsemblPlants"/>
        </authorList>
    </citation>
    <scope>IDENTIFICATION</scope>
</reference>
<evidence type="ECO:0000313" key="3">
    <source>
        <dbReference type="Proteomes" id="UP000008021"/>
    </source>
</evidence>
<accession>A0A0E0DWI8</accession>
<organism evidence="2">
    <name type="scientific">Oryza meridionalis</name>
    <dbReference type="NCBI Taxonomy" id="40149"/>
    <lineage>
        <taxon>Eukaryota</taxon>
        <taxon>Viridiplantae</taxon>
        <taxon>Streptophyta</taxon>
        <taxon>Embryophyta</taxon>
        <taxon>Tracheophyta</taxon>
        <taxon>Spermatophyta</taxon>
        <taxon>Magnoliopsida</taxon>
        <taxon>Liliopsida</taxon>
        <taxon>Poales</taxon>
        <taxon>Poaceae</taxon>
        <taxon>BOP clade</taxon>
        <taxon>Oryzoideae</taxon>
        <taxon>Oryzeae</taxon>
        <taxon>Oryzinae</taxon>
        <taxon>Oryza</taxon>
    </lineage>
</organism>
<evidence type="ECO:0000256" key="1">
    <source>
        <dbReference type="SAM" id="MobiDB-lite"/>
    </source>
</evidence>
<dbReference type="Proteomes" id="UP000008021">
    <property type="component" value="Chromosome 6"/>
</dbReference>
<keyword evidence="3" id="KW-1185">Reference proteome</keyword>
<reference evidence="2" key="2">
    <citation type="submission" date="2018-05" db="EMBL/GenBank/DDBJ databases">
        <title>OmerRS3 (Oryza meridionalis Reference Sequence Version 3).</title>
        <authorList>
            <person name="Zhang J."/>
            <person name="Kudrna D."/>
            <person name="Lee S."/>
            <person name="Talag J."/>
            <person name="Welchert J."/>
            <person name="Wing R.A."/>
        </authorList>
    </citation>
    <scope>NUCLEOTIDE SEQUENCE [LARGE SCALE GENOMIC DNA]</scope>
    <source>
        <strain evidence="2">cv. OR44</strain>
    </source>
</reference>